<reference evidence="1" key="2">
    <citation type="journal article" date="2015" name="Data Brief">
        <title>Shoot transcriptome of the giant reed, Arundo donax.</title>
        <authorList>
            <person name="Barrero R.A."/>
            <person name="Guerrero F.D."/>
            <person name="Moolhuijzen P."/>
            <person name="Goolsby J.A."/>
            <person name="Tidwell J."/>
            <person name="Bellgard S.E."/>
            <person name="Bellgard M.I."/>
        </authorList>
    </citation>
    <scope>NUCLEOTIDE SEQUENCE</scope>
    <source>
        <tissue evidence="1">Shoot tissue taken approximately 20 cm above the soil surface</tissue>
    </source>
</reference>
<dbReference type="EMBL" id="GBRH01184314">
    <property type="protein sequence ID" value="JAE13582.1"/>
    <property type="molecule type" value="Transcribed_RNA"/>
</dbReference>
<organism evidence="1">
    <name type="scientific">Arundo donax</name>
    <name type="common">Giant reed</name>
    <name type="synonym">Donax arundinaceus</name>
    <dbReference type="NCBI Taxonomy" id="35708"/>
    <lineage>
        <taxon>Eukaryota</taxon>
        <taxon>Viridiplantae</taxon>
        <taxon>Streptophyta</taxon>
        <taxon>Embryophyta</taxon>
        <taxon>Tracheophyta</taxon>
        <taxon>Spermatophyta</taxon>
        <taxon>Magnoliopsida</taxon>
        <taxon>Liliopsida</taxon>
        <taxon>Poales</taxon>
        <taxon>Poaceae</taxon>
        <taxon>PACMAD clade</taxon>
        <taxon>Arundinoideae</taxon>
        <taxon>Arundineae</taxon>
        <taxon>Arundo</taxon>
    </lineage>
</organism>
<evidence type="ECO:0000313" key="1">
    <source>
        <dbReference type="EMBL" id="JAE13582.1"/>
    </source>
</evidence>
<accession>A0A0A9FMJ4</accession>
<name>A0A0A9FMJ4_ARUDO</name>
<dbReference type="AlphaFoldDB" id="A0A0A9FMJ4"/>
<proteinExistence type="predicted"/>
<reference evidence="1" key="1">
    <citation type="submission" date="2014-09" db="EMBL/GenBank/DDBJ databases">
        <authorList>
            <person name="Magalhaes I.L.F."/>
            <person name="Oliveira U."/>
            <person name="Santos F.R."/>
            <person name="Vidigal T.H.D.A."/>
            <person name="Brescovit A.D."/>
            <person name="Santos A.J."/>
        </authorList>
    </citation>
    <scope>NUCLEOTIDE SEQUENCE</scope>
    <source>
        <tissue evidence="1">Shoot tissue taken approximately 20 cm above the soil surface</tissue>
    </source>
</reference>
<protein>
    <submittedName>
        <fullName evidence="1">Uncharacterized protein</fullName>
    </submittedName>
</protein>
<sequence length="56" mass="6278">MSLETNEERNGNLSKGEQEFTCSFNLEFSSISCILCLRTQVKLSDGSKRGGEFDQL</sequence>